<keyword evidence="5" id="KW-0680">Restriction system</keyword>
<dbReference type="PANTHER" id="PTHR10629:SF52">
    <property type="entry name" value="DNA (CYTOSINE-5)-METHYLTRANSFERASE 1"/>
    <property type="match status" value="1"/>
</dbReference>
<evidence type="ECO:0000256" key="3">
    <source>
        <dbReference type="ARBA" id="ARBA00022679"/>
    </source>
</evidence>
<dbReference type="GO" id="GO:0032259">
    <property type="term" value="P:methylation"/>
    <property type="evidence" value="ECO:0007669"/>
    <property type="project" value="UniProtKB-KW"/>
</dbReference>
<name>A0ABW3X237_9HYPH</name>
<comment type="catalytic activity">
    <reaction evidence="6">
        <text>a 2'-deoxycytidine in DNA + S-adenosyl-L-methionine = a 5-methyl-2'-deoxycytidine in DNA + S-adenosyl-L-homocysteine + H(+)</text>
        <dbReference type="Rhea" id="RHEA:13681"/>
        <dbReference type="Rhea" id="RHEA-COMP:11369"/>
        <dbReference type="Rhea" id="RHEA-COMP:11370"/>
        <dbReference type="ChEBI" id="CHEBI:15378"/>
        <dbReference type="ChEBI" id="CHEBI:57856"/>
        <dbReference type="ChEBI" id="CHEBI:59789"/>
        <dbReference type="ChEBI" id="CHEBI:85452"/>
        <dbReference type="ChEBI" id="CHEBI:85454"/>
        <dbReference type="EC" id="2.1.1.37"/>
    </reaction>
</comment>
<dbReference type="PROSITE" id="PS51679">
    <property type="entry name" value="SAM_MT_C5"/>
    <property type="match status" value="1"/>
</dbReference>
<evidence type="ECO:0000256" key="5">
    <source>
        <dbReference type="ARBA" id="ARBA00022747"/>
    </source>
</evidence>
<evidence type="ECO:0000313" key="8">
    <source>
        <dbReference type="EMBL" id="MFD1303662.1"/>
    </source>
</evidence>
<dbReference type="GO" id="GO:0003886">
    <property type="term" value="F:DNA (cytosine-5-)-methyltransferase activity"/>
    <property type="evidence" value="ECO:0007669"/>
    <property type="project" value="UniProtKB-EC"/>
</dbReference>
<evidence type="ECO:0000256" key="7">
    <source>
        <dbReference type="PROSITE-ProRule" id="PRU01016"/>
    </source>
</evidence>
<dbReference type="InterPro" id="IPR029063">
    <property type="entry name" value="SAM-dependent_MTases_sf"/>
</dbReference>
<dbReference type="Gene3D" id="3.90.120.10">
    <property type="entry name" value="DNA Methylase, subunit A, domain 2"/>
    <property type="match status" value="1"/>
</dbReference>
<feature type="active site" evidence="7">
    <location>
        <position position="79"/>
    </location>
</feature>
<dbReference type="EMBL" id="JBHTND010000034">
    <property type="protein sequence ID" value="MFD1303662.1"/>
    <property type="molecule type" value="Genomic_DNA"/>
</dbReference>
<sequence>MSVIRGLDIFCGAGGGSWGARASGVNFVGAIDMCANATQTYKANFPDTWVVTSRLEDVDVASLVRRLGRVDLLLSSPECTNHTCAKGSAPRDESSRATAMHVVSYARAFRPRWLVLENVVHMRPWTRYEELKSELRSLGYRLAEQILNAADFGVPQSRRRLFLVGDLKGDPKLIDATATHLRPVVANILDQTESWPMTPLRRQGRAQATLDRADRAVAAIGKETPFLIVYYGTDGSGGWQRLTRPLRTITTVDRFALVVPSPDGHRMRMLQVPELSRAMGFDDVFKFNFGTRRDRIRMLGNGICPPVMKAVVGALTGSEGSPAKPRLRVGDMLHDTVQELISESA</sequence>
<proteinExistence type="inferred from homology"/>
<evidence type="ECO:0000256" key="4">
    <source>
        <dbReference type="ARBA" id="ARBA00022691"/>
    </source>
</evidence>
<evidence type="ECO:0000256" key="2">
    <source>
        <dbReference type="ARBA" id="ARBA00022603"/>
    </source>
</evidence>
<keyword evidence="4 7" id="KW-0949">S-adenosyl-L-methionine</keyword>
<dbReference type="PRINTS" id="PR00105">
    <property type="entry name" value="C5METTRFRASE"/>
</dbReference>
<organism evidence="8 9">
    <name type="scientific">Methylobacterium marchantiae</name>
    <dbReference type="NCBI Taxonomy" id="600331"/>
    <lineage>
        <taxon>Bacteria</taxon>
        <taxon>Pseudomonadati</taxon>
        <taxon>Pseudomonadota</taxon>
        <taxon>Alphaproteobacteria</taxon>
        <taxon>Hyphomicrobiales</taxon>
        <taxon>Methylobacteriaceae</taxon>
        <taxon>Methylobacterium</taxon>
    </lineage>
</organism>
<protein>
    <recommendedName>
        <fullName evidence="1">DNA (cytosine-5-)-methyltransferase</fullName>
        <ecNumber evidence="1">2.1.1.37</ecNumber>
    </recommendedName>
</protein>
<keyword evidence="3 7" id="KW-0808">Transferase</keyword>
<keyword evidence="2 7" id="KW-0489">Methyltransferase</keyword>
<comment type="caution">
    <text evidence="8">The sequence shown here is derived from an EMBL/GenBank/DDBJ whole genome shotgun (WGS) entry which is preliminary data.</text>
</comment>
<dbReference type="PANTHER" id="PTHR10629">
    <property type="entry name" value="CYTOSINE-SPECIFIC METHYLTRANSFERASE"/>
    <property type="match status" value="1"/>
</dbReference>
<accession>A0ABW3X237</accession>
<dbReference type="InterPro" id="IPR050390">
    <property type="entry name" value="C5-Methyltransferase"/>
</dbReference>
<keyword evidence="9" id="KW-1185">Reference proteome</keyword>
<reference evidence="9" key="1">
    <citation type="journal article" date="2019" name="Int. J. Syst. Evol. Microbiol.">
        <title>The Global Catalogue of Microorganisms (GCM) 10K type strain sequencing project: providing services to taxonomists for standard genome sequencing and annotation.</title>
        <authorList>
            <consortium name="The Broad Institute Genomics Platform"/>
            <consortium name="The Broad Institute Genome Sequencing Center for Infectious Disease"/>
            <person name="Wu L."/>
            <person name="Ma J."/>
        </authorList>
    </citation>
    <scope>NUCLEOTIDE SEQUENCE [LARGE SCALE GENOMIC DNA]</scope>
    <source>
        <strain evidence="9">CCUG 56108</strain>
    </source>
</reference>
<dbReference type="EC" id="2.1.1.37" evidence="1"/>
<dbReference type="RefSeq" id="WP_379040842.1">
    <property type="nucleotide sequence ID" value="NZ_JBHTND010000034.1"/>
</dbReference>
<evidence type="ECO:0000256" key="1">
    <source>
        <dbReference type="ARBA" id="ARBA00011975"/>
    </source>
</evidence>
<dbReference type="SUPFAM" id="SSF53335">
    <property type="entry name" value="S-adenosyl-L-methionine-dependent methyltransferases"/>
    <property type="match status" value="1"/>
</dbReference>
<gene>
    <name evidence="8" type="ORF">ACFQ4G_19000</name>
</gene>
<evidence type="ECO:0000256" key="6">
    <source>
        <dbReference type="ARBA" id="ARBA00047422"/>
    </source>
</evidence>
<dbReference type="Proteomes" id="UP001597176">
    <property type="component" value="Unassembled WGS sequence"/>
</dbReference>
<dbReference type="Gene3D" id="3.40.50.150">
    <property type="entry name" value="Vaccinia Virus protein VP39"/>
    <property type="match status" value="1"/>
</dbReference>
<evidence type="ECO:0000313" key="9">
    <source>
        <dbReference type="Proteomes" id="UP001597176"/>
    </source>
</evidence>
<dbReference type="InterPro" id="IPR001525">
    <property type="entry name" value="C5_MeTfrase"/>
</dbReference>
<comment type="similarity">
    <text evidence="7">Belongs to the class I-like SAM-binding methyltransferase superfamily. C5-methyltransferase family.</text>
</comment>
<dbReference type="Pfam" id="PF00145">
    <property type="entry name" value="DNA_methylase"/>
    <property type="match status" value="1"/>
</dbReference>